<evidence type="ECO:0000259" key="1">
    <source>
        <dbReference type="PROSITE" id="PS50805"/>
    </source>
</evidence>
<reference evidence="2" key="1">
    <citation type="submission" date="2025-08" db="UniProtKB">
        <authorList>
            <consortium name="Ensembl"/>
        </authorList>
    </citation>
    <scope>IDENTIFICATION</scope>
</reference>
<dbReference type="GO" id="GO:0006355">
    <property type="term" value="P:regulation of DNA-templated transcription"/>
    <property type="evidence" value="ECO:0007669"/>
    <property type="project" value="InterPro"/>
</dbReference>
<evidence type="ECO:0000313" key="3">
    <source>
        <dbReference type="Proteomes" id="UP000694406"/>
    </source>
</evidence>
<dbReference type="PANTHER" id="PTHR23232">
    <property type="entry name" value="KRAB DOMAIN C2H2 ZINC FINGER"/>
    <property type="match status" value="1"/>
</dbReference>
<dbReference type="CDD" id="cd07765">
    <property type="entry name" value="KRAB_A-box"/>
    <property type="match status" value="1"/>
</dbReference>
<organism evidence="2 3">
    <name type="scientific">Laticauda laticaudata</name>
    <name type="common">Blue-ringed sea krait</name>
    <name type="synonym">Blue-lipped sea krait</name>
    <dbReference type="NCBI Taxonomy" id="8630"/>
    <lineage>
        <taxon>Eukaryota</taxon>
        <taxon>Metazoa</taxon>
        <taxon>Chordata</taxon>
        <taxon>Craniata</taxon>
        <taxon>Vertebrata</taxon>
        <taxon>Euteleostomi</taxon>
        <taxon>Lepidosauria</taxon>
        <taxon>Squamata</taxon>
        <taxon>Bifurcata</taxon>
        <taxon>Unidentata</taxon>
        <taxon>Episquamata</taxon>
        <taxon>Toxicofera</taxon>
        <taxon>Serpentes</taxon>
        <taxon>Colubroidea</taxon>
        <taxon>Elapidae</taxon>
        <taxon>Laticaudinae</taxon>
        <taxon>Laticauda</taxon>
    </lineage>
</organism>
<feature type="domain" description="KRAB" evidence="1">
    <location>
        <begin position="17"/>
        <end position="88"/>
    </location>
</feature>
<dbReference type="Proteomes" id="UP000694406">
    <property type="component" value="Unplaced"/>
</dbReference>
<dbReference type="Ensembl" id="ENSLLTT00000005220.1">
    <property type="protein sequence ID" value="ENSLLTP00000005020.1"/>
    <property type="gene ID" value="ENSLLTG00000003808.1"/>
</dbReference>
<accession>A0A8C5RP48</accession>
<evidence type="ECO:0000313" key="2">
    <source>
        <dbReference type="Ensembl" id="ENSLLTP00000005020.1"/>
    </source>
</evidence>
<dbReference type="InterPro" id="IPR001909">
    <property type="entry name" value="KRAB"/>
</dbReference>
<dbReference type="SMART" id="SM00349">
    <property type="entry name" value="KRAB"/>
    <property type="match status" value="1"/>
</dbReference>
<dbReference type="InterPro" id="IPR050169">
    <property type="entry name" value="Krueppel_C2H2_ZnF"/>
</dbReference>
<name>A0A8C5RP48_LATLA</name>
<dbReference type="Gene3D" id="6.10.140.140">
    <property type="match status" value="1"/>
</dbReference>
<dbReference type="InterPro" id="IPR036051">
    <property type="entry name" value="KRAB_dom_sf"/>
</dbReference>
<reference evidence="2" key="2">
    <citation type="submission" date="2025-09" db="UniProtKB">
        <authorList>
            <consortium name="Ensembl"/>
        </authorList>
    </citation>
    <scope>IDENTIFICATION</scope>
</reference>
<protein>
    <recommendedName>
        <fullName evidence="1">KRAB domain-containing protein</fullName>
    </recommendedName>
</protein>
<dbReference type="PANTHER" id="PTHR23232:SF142">
    <property type="entry name" value="GASTRULA ZINC FINGER PROTEIN XLCGF57.1-LIKE-RELATED"/>
    <property type="match status" value="1"/>
</dbReference>
<keyword evidence="3" id="KW-1185">Reference proteome</keyword>
<proteinExistence type="predicted"/>
<dbReference type="PROSITE" id="PS50805">
    <property type="entry name" value="KRAB"/>
    <property type="match status" value="1"/>
</dbReference>
<dbReference type="AlphaFoldDB" id="A0A8C5RP48"/>
<dbReference type="Pfam" id="PF01352">
    <property type="entry name" value="KRAB"/>
    <property type="match status" value="1"/>
</dbReference>
<dbReference type="GeneTree" id="ENSGT01150000286941"/>
<dbReference type="SUPFAM" id="SSF109640">
    <property type="entry name" value="KRAB domain (Kruppel-associated box)"/>
    <property type="match status" value="1"/>
</dbReference>
<sequence>MQEALLCRWQQNRTEAVTFDDVAVVFSEGEWALLNFSQKSLYKEVMLENASNVVSLGLEHITEEVIKKIMECAAMSGLTLAIRQQEEKEYFKIWDLFYQWLDRKVRN</sequence>